<proteinExistence type="predicted"/>
<evidence type="ECO:0000313" key="1">
    <source>
        <dbReference type="EMBL" id="ALD66687.1"/>
    </source>
</evidence>
<name>A0A0M4K1Y4_9MOLU</name>
<gene>
    <name evidence="1" type="ORF">SCANT_v1c07810</name>
</gene>
<reference evidence="1 2" key="1">
    <citation type="journal article" date="2015" name="Genome Announc.">
        <title>Complete Genome Sequence of Spiroplasma cantharicola CC-1T (DSM 21588), a Bacterium Isolated from Soldier Beetle (Cantharis carolinus).</title>
        <authorList>
            <person name="Lo W.S."/>
            <person name="Liu P.Y."/>
            <person name="Kuo C.H."/>
        </authorList>
    </citation>
    <scope>NUCLEOTIDE SEQUENCE [LARGE SCALE GENOMIC DNA]</scope>
    <source>
        <strain evidence="1 2">CC-1</strain>
    </source>
</reference>
<dbReference type="STRING" id="362837.SCANT_v1c07810"/>
<organism evidence="1 2">
    <name type="scientific">Spiroplasma cantharicola</name>
    <dbReference type="NCBI Taxonomy" id="362837"/>
    <lineage>
        <taxon>Bacteria</taxon>
        <taxon>Bacillati</taxon>
        <taxon>Mycoplasmatota</taxon>
        <taxon>Mollicutes</taxon>
        <taxon>Entomoplasmatales</taxon>
        <taxon>Spiroplasmataceae</taxon>
        <taxon>Spiroplasma</taxon>
    </lineage>
</organism>
<dbReference type="Proteomes" id="UP000063919">
    <property type="component" value="Chromosome"/>
</dbReference>
<accession>A0A0M4K1Y4</accession>
<dbReference type="KEGG" id="scj:SCANT_v1c07810"/>
<evidence type="ECO:0000313" key="2">
    <source>
        <dbReference type="Proteomes" id="UP000063919"/>
    </source>
</evidence>
<dbReference type="PATRIC" id="fig|362837.3.peg.797"/>
<dbReference type="OrthoDB" id="389617at2"/>
<dbReference type="AlphaFoldDB" id="A0A0M4K1Y4"/>
<dbReference type="EMBL" id="CP012622">
    <property type="protein sequence ID" value="ALD66687.1"/>
    <property type="molecule type" value="Genomic_DNA"/>
</dbReference>
<protein>
    <submittedName>
        <fullName evidence="1">Uncharacterized protein</fullName>
    </submittedName>
</protein>
<sequence>MLKNINEISKKIIPLSALNSLNENGYNFFINEVDERTFYEIVEKSDPITSINLLRSFYLYYKIYLNKYLIKPLKLSNSEYLDEVITREINLKQKLDRIIKSLERKIIH</sequence>
<dbReference type="RefSeq" id="WP_053946438.1">
    <property type="nucleotide sequence ID" value="NZ_CP012622.1"/>
</dbReference>
<keyword evidence="2" id="KW-1185">Reference proteome</keyword>